<dbReference type="FunFam" id="3.40.120.10:FF:000002">
    <property type="entry name" value="Phosphoglucosamine mutase"/>
    <property type="match status" value="1"/>
</dbReference>
<dbReference type="InterPro" id="IPR050060">
    <property type="entry name" value="Phosphoglucosamine_mutase"/>
</dbReference>
<dbReference type="InterPro" id="IPR005841">
    <property type="entry name" value="Alpha-D-phosphohexomutase_SF"/>
</dbReference>
<accession>A0A1G5V0E2</accession>
<feature type="domain" description="Alpha-D-phosphohexomutase C-terminal" evidence="12">
    <location>
        <begin position="372"/>
        <end position="437"/>
    </location>
</feature>
<dbReference type="FunFam" id="3.30.310.50:FF:000001">
    <property type="entry name" value="Phosphoglucosamine mutase"/>
    <property type="match status" value="1"/>
</dbReference>
<proteinExistence type="inferred from homology"/>
<evidence type="ECO:0000256" key="8">
    <source>
        <dbReference type="ARBA" id="ARBA00068193"/>
    </source>
</evidence>
<dbReference type="STRING" id="209880.SAMN02910343_00260"/>
<evidence type="ECO:0000256" key="11">
    <source>
        <dbReference type="RuleBase" id="RU004327"/>
    </source>
</evidence>
<dbReference type="EC" id="5.4.2.10" evidence="7 9"/>
<dbReference type="InterPro" id="IPR016055">
    <property type="entry name" value="A-D-PHexomutase_a/b/a-I/II/III"/>
</dbReference>
<keyword evidence="4 9" id="KW-0460">Magnesium</keyword>
<evidence type="ECO:0000256" key="2">
    <source>
        <dbReference type="ARBA" id="ARBA00022553"/>
    </source>
</evidence>
<feature type="binding site" evidence="9">
    <location>
        <position position="241"/>
    </location>
    <ligand>
        <name>Mg(2+)</name>
        <dbReference type="ChEBI" id="CHEBI:18420"/>
    </ligand>
</feature>
<feature type="active site" description="Phosphoserine intermediate" evidence="9">
    <location>
        <position position="100"/>
    </location>
</feature>
<comment type="similarity">
    <text evidence="1 9 10">Belongs to the phosphohexose mutase family.</text>
</comment>
<dbReference type="GeneID" id="87755308"/>
<evidence type="ECO:0000256" key="10">
    <source>
        <dbReference type="RuleBase" id="RU004326"/>
    </source>
</evidence>
<evidence type="ECO:0000259" key="14">
    <source>
        <dbReference type="Pfam" id="PF02879"/>
    </source>
</evidence>
<dbReference type="EMBL" id="FMXA01000004">
    <property type="protein sequence ID" value="SDA39304.1"/>
    <property type="molecule type" value="Genomic_DNA"/>
</dbReference>
<comment type="function">
    <text evidence="9 11">Catalyzes the conversion of glucosamine-6-phosphate to glucosamine-1-phosphate.</text>
</comment>
<dbReference type="InterPro" id="IPR036900">
    <property type="entry name" value="A-D-PHexomutase_C_sf"/>
</dbReference>
<dbReference type="Gene3D" id="3.30.310.50">
    <property type="entry name" value="Alpha-D-phosphohexomutase, C-terminal domain"/>
    <property type="match status" value="1"/>
</dbReference>
<dbReference type="SUPFAM" id="SSF53738">
    <property type="entry name" value="Phosphoglucomutase, first 3 domains"/>
    <property type="match status" value="3"/>
</dbReference>
<feature type="domain" description="Alpha-D-phosphohexomutase alpha/beta/alpha" evidence="15">
    <location>
        <begin position="256"/>
        <end position="368"/>
    </location>
</feature>
<dbReference type="GO" id="GO:0008966">
    <property type="term" value="F:phosphoglucosamine mutase activity"/>
    <property type="evidence" value="ECO:0007669"/>
    <property type="project" value="UniProtKB-UniRule"/>
</dbReference>
<dbReference type="Pfam" id="PF02879">
    <property type="entry name" value="PGM_PMM_II"/>
    <property type="match status" value="1"/>
</dbReference>
<sequence length="449" mass="48460">MVTLFGTDGVRGVVNATLLPELAFQLGRAAGAYFSGEAGVHRFLVGRDTRISGTLIEAALASGLCASGIDVDIVGVIPTPGVAYLTRVKGYDAGVVISASHNPFPDNGIKFFDSHGFKLPDATEEKIEELLRHSDEIPRPTGEKVGVIRHVHDLADIYRNYVKSTAGTTLSGFRIITDSANGAASDYLPQILEELGAEVIATHREPNGVNINNNCGSTHIESLQERVLAEGADCGIANDGDADRCLFVDERGQVLDGDHLMLINSLRMKKEGRLNHDMVVGTVMSNLGFGKALKEHGINTVSTKVGDRYVLEEMRKNGYSIGGEQSGHIIFLDYNSTGDGLITAVQTLVTLKESGKKLSELRDLMTTYPQILKNVKVYSKIGWEDNELIQAAIEAGKQELGSEGRILVRASGTEPLIRVMGEASSLDMLERIINDIASVVQQELGIENE</sequence>
<dbReference type="PROSITE" id="PS00710">
    <property type="entry name" value="PGM_PMM"/>
    <property type="match status" value="1"/>
</dbReference>
<dbReference type="RefSeq" id="WP_091363034.1">
    <property type="nucleotide sequence ID" value="NZ_FMXA01000004.1"/>
</dbReference>
<dbReference type="Pfam" id="PF02878">
    <property type="entry name" value="PGM_PMM_I"/>
    <property type="match status" value="1"/>
</dbReference>
<dbReference type="InterPro" id="IPR005845">
    <property type="entry name" value="A-D-PHexomutase_a/b/a-II"/>
</dbReference>
<evidence type="ECO:0000256" key="4">
    <source>
        <dbReference type="ARBA" id="ARBA00022842"/>
    </source>
</evidence>
<feature type="binding site" description="via phosphate group" evidence="9">
    <location>
        <position position="100"/>
    </location>
    <ligand>
        <name>Mg(2+)</name>
        <dbReference type="ChEBI" id="CHEBI:18420"/>
    </ligand>
</feature>
<name>A0A1G5V0E2_9FIRM</name>
<evidence type="ECO:0000259" key="13">
    <source>
        <dbReference type="Pfam" id="PF02878"/>
    </source>
</evidence>
<evidence type="ECO:0000259" key="15">
    <source>
        <dbReference type="Pfam" id="PF02880"/>
    </source>
</evidence>
<dbReference type="AlphaFoldDB" id="A0A1G5V0E2"/>
<organism evidence="16 17">
    <name type="scientific">Allisonella histaminiformans</name>
    <dbReference type="NCBI Taxonomy" id="209880"/>
    <lineage>
        <taxon>Bacteria</taxon>
        <taxon>Bacillati</taxon>
        <taxon>Bacillota</taxon>
        <taxon>Negativicutes</taxon>
        <taxon>Veillonellales</taxon>
        <taxon>Veillonellaceae</taxon>
        <taxon>Allisonella</taxon>
    </lineage>
</organism>
<dbReference type="InterPro" id="IPR006352">
    <property type="entry name" value="GlmM_bact"/>
</dbReference>
<feature type="modified residue" description="Phosphoserine" evidence="9">
    <location>
        <position position="100"/>
    </location>
</feature>
<comment type="cofactor">
    <cofactor evidence="9">
        <name>Mg(2+)</name>
        <dbReference type="ChEBI" id="CHEBI:18420"/>
    </cofactor>
    <text evidence="9">Binds 1 Mg(2+) ion per subunit.</text>
</comment>
<keyword evidence="5 9" id="KW-0413">Isomerase</keyword>
<dbReference type="Proteomes" id="UP000199689">
    <property type="component" value="Unassembled WGS sequence"/>
</dbReference>
<dbReference type="GO" id="GO:0000287">
    <property type="term" value="F:magnesium ion binding"/>
    <property type="evidence" value="ECO:0007669"/>
    <property type="project" value="UniProtKB-UniRule"/>
</dbReference>
<dbReference type="InterPro" id="IPR005846">
    <property type="entry name" value="A-D-PHexomutase_a/b/a-III"/>
</dbReference>
<comment type="catalytic activity">
    <reaction evidence="6 9 11">
        <text>alpha-D-glucosamine 1-phosphate = D-glucosamine 6-phosphate</text>
        <dbReference type="Rhea" id="RHEA:23424"/>
        <dbReference type="ChEBI" id="CHEBI:58516"/>
        <dbReference type="ChEBI" id="CHEBI:58725"/>
        <dbReference type="EC" id="5.4.2.10"/>
    </reaction>
</comment>
<evidence type="ECO:0000259" key="12">
    <source>
        <dbReference type="Pfam" id="PF00408"/>
    </source>
</evidence>
<dbReference type="Gene3D" id="3.40.120.10">
    <property type="entry name" value="Alpha-D-Glucose-1,6-Bisphosphate, subunit A, domain 3"/>
    <property type="match status" value="3"/>
</dbReference>
<evidence type="ECO:0000256" key="1">
    <source>
        <dbReference type="ARBA" id="ARBA00010231"/>
    </source>
</evidence>
<dbReference type="OrthoDB" id="9806956at2"/>
<dbReference type="GO" id="GO:0004615">
    <property type="term" value="F:phosphomannomutase activity"/>
    <property type="evidence" value="ECO:0007669"/>
    <property type="project" value="TreeGrafter"/>
</dbReference>
<dbReference type="HAMAP" id="MF_01554_B">
    <property type="entry name" value="GlmM_B"/>
    <property type="match status" value="1"/>
</dbReference>
<dbReference type="PANTHER" id="PTHR42946">
    <property type="entry name" value="PHOSPHOHEXOSE MUTASE"/>
    <property type="match status" value="1"/>
</dbReference>
<dbReference type="InterPro" id="IPR016066">
    <property type="entry name" value="A-D-PHexomutase_CS"/>
</dbReference>
<dbReference type="Pfam" id="PF02880">
    <property type="entry name" value="PGM_PMM_III"/>
    <property type="match status" value="1"/>
</dbReference>
<evidence type="ECO:0000256" key="3">
    <source>
        <dbReference type="ARBA" id="ARBA00022723"/>
    </source>
</evidence>
<dbReference type="CDD" id="cd05802">
    <property type="entry name" value="GlmM"/>
    <property type="match status" value="1"/>
</dbReference>
<reference evidence="16 17" key="1">
    <citation type="submission" date="2016-10" db="EMBL/GenBank/DDBJ databases">
        <authorList>
            <person name="de Groot N.N."/>
        </authorList>
    </citation>
    <scope>NUCLEOTIDE SEQUENCE [LARGE SCALE GENOMIC DNA]</scope>
    <source>
        <strain evidence="16 17">DSM 15230</strain>
    </source>
</reference>
<evidence type="ECO:0000256" key="9">
    <source>
        <dbReference type="HAMAP-Rule" id="MF_01554"/>
    </source>
</evidence>
<evidence type="ECO:0000256" key="6">
    <source>
        <dbReference type="ARBA" id="ARBA00050364"/>
    </source>
</evidence>
<keyword evidence="17" id="KW-1185">Reference proteome</keyword>
<dbReference type="GO" id="GO:0009252">
    <property type="term" value="P:peptidoglycan biosynthetic process"/>
    <property type="evidence" value="ECO:0007669"/>
    <property type="project" value="TreeGrafter"/>
</dbReference>
<dbReference type="SUPFAM" id="SSF55957">
    <property type="entry name" value="Phosphoglucomutase, C-terminal domain"/>
    <property type="match status" value="1"/>
</dbReference>
<protein>
    <recommendedName>
        <fullName evidence="8 9">Phosphoglucosamine mutase</fullName>
        <ecNumber evidence="7 9">5.4.2.10</ecNumber>
    </recommendedName>
</protein>
<comment type="PTM">
    <text evidence="9">Activated by phosphorylation.</text>
</comment>
<dbReference type="PANTHER" id="PTHR42946:SF1">
    <property type="entry name" value="PHOSPHOGLUCOMUTASE (ALPHA-D-GLUCOSE-1,6-BISPHOSPHATE-DEPENDENT)"/>
    <property type="match status" value="1"/>
</dbReference>
<feature type="domain" description="Alpha-D-phosphohexomutase alpha/beta/alpha" evidence="14">
    <location>
        <begin position="158"/>
        <end position="252"/>
    </location>
</feature>
<dbReference type="NCBIfam" id="TIGR01455">
    <property type="entry name" value="glmM"/>
    <property type="match status" value="1"/>
</dbReference>
<evidence type="ECO:0000256" key="5">
    <source>
        <dbReference type="ARBA" id="ARBA00023235"/>
    </source>
</evidence>
<dbReference type="GO" id="GO:0005829">
    <property type="term" value="C:cytosol"/>
    <property type="evidence" value="ECO:0007669"/>
    <property type="project" value="TreeGrafter"/>
</dbReference>
<dbReference type="GO" id="GO:0005975">
    <property type="term" value="P:carbohydrate metabolic process"/>
    <property type="evidence" value="ECO:0007669"/>
    <property type="project" value="InterPro"/>
</dbReference>
<feature type="binding site" evidence="9">
    <location>
        <position position="239"/>
    </location>
    <ligand>
        <name>Mg(2+)</name>
        <dbReference type="ChEBI" id="CHEBI:18420"/>
    </ligand>
</feature>
<dbReference type="PRINTS" id="PR00509">
    <property type="entry name" value="PGMPMM"/>
</dbReference>
<dbReference type="FunFam" id="3.40.120.10:FF:000001">
    <property type="entry name" value="Phosphoglucosamine mutase"/>
    <property type="match status" value="1"/>
</dbReference>
<evidence type="ECO:0000313" key="16">
    <source>
        <dbReference type="EMBL" id="SDA39304.1"/>
    </source>
</evidence>
<keyword evidence="2 9" id="KW-0597">Phosphoprotein</keyword>
<gene>
    <name evidence="9" type="primary">glmM</name>
    <name evidence="16" type="ORF">SAMN02910343_00260</name>
</gene>
<dbReference type="Pfam" id="PF00408">
    <property type="entry name" value="PGM_PMM_IV"/>
    <property type="match status" value="1"/>
</dbReference>
<evidence type="ECO:0000256" key="7">
    <source>
        <dbReference type="ARBA" id="ARBA00066330"/>
    </source>
</evidence>
<keyword evidence="3 9" id="KW-0479">Metal-binding</keyword>
<dbReference type="InterPro" id="IPR005844">
    <property type="entry name" value="A-D-PHexomutase_a/b/a-I"/>
</dbReference>
<evidence type="ECO:0000313" key="17">
    <source>
        <dbReference type="Proteomes" id="UP000199689"/>
    </source>
</evidence>
<feature type="domain" description="Alpha-D-phosphohexomutase alpha/beta/alpha" evidence="13">
    <location>
        <begin position="4"/>
        <end position="135"/>
    </location>
</feature>
<dbReference type="GO" id="GO:0006048">
    <property type="term" value="P:UDP-N-acetylglucosamine biosynthetic process"/>
    <property type="evidence" value="ECO:0007669"/>
    <property type="project" value="TreeGrafter"/>
</dbReference>
<feature type="binding site" evidence="9">
    <location>
        <position position="243"/>
    </location>
    <ligand>
        <name>Mg(2+)</name>
        <dbReference type="ChEBI" id="CHEBI:18420"/>
    </ligand>
</feature>
<dbReference type="InterPro" id="IPR005843">
    <property type="entry name" value="A-D-PHexomutase_C"/>
</dbReference>
<dbReference type="NCBIfam" id="NF008139">
    <property type="entry name" value="PRK10887.1"/>
    <property type="match status" value="1"/>
</dbReference>